<sequence length="130" mass="15099">MTVGGGSSYRVQVLIKVKPKRKCQVEGPRFKVGLLIWPQDLKNHIVKRCHLSKKANTMHFDCLLPRFWCNDVYGEQRAGIGIYATTKVLAVAMLYQDRDSSDEEQCLFQSANGNFQFKDKNMRFPFNEHW</sequence>
<dbReference type="EMBL" id="BSYO01000011">
    <property type="protein sequence ID" value="GMH11234.1"/>
    <property type="molecule type" value="Genomic_DNA"/>
</dbReference>
<dbReference type="Proteomes" id="UP001279734">
    <property type="component" value="Unassembled WGS sequence"/>
</dbReference>
<evidence type="ECO:0000313" key="1">
    <source>
        <dbReference type="EMBL" id="GMH11234.1"/>
    </source>
</evidence>
<accession>A0AAD3XNS8</accession>
<name>A0AAD3XNS8_NEPGR</name>
<keyword evidence="2" id="KW-1185">Reference proteome</keyword>
<gene>
    <name evidence="1" type="ORF">Nepgr_013075</name>
</gene>
<comment type="caution">
    <text evidence="1">The sequence shown here is derived from an EMBL/GenBank/DDBJ whole genome shotgun (WGS) entry which is preliminary data.</text>
</comment>
<proteinExistence type="predicted"/>
<protein>
    <submittedName>
        <fullName evidence="1">Uncharacterized protein</fullName>
    </submittedName>
</protein>
<dbReference type="AlphaFoldDB" id="A0AAD3XNS8"/>
<reference evidence="1" key="1">
    <citation type="submission" date="2023-05" db="EMBL/GenBank/DDBJ databases">
        <title>Nepenthes gracilis genome sequencing.</title>
        <authorList>
            <person name="Fukushima K."/>
        </authorList>
    </citation>
    <scope>NUCLEOTIDE SEQUENCE</scope>
    <source>
        <strain evidence="1">SING2019-196</strain>
    </source>
</reference>
<organism evidence="1 2">
    <name type="scientific">Nepenthes gracilis</name>
    <name type="common">Slender pitcher plant</name>
    <dbReference type="NCBI Taxonomy" id="150966"/>
    <lineage>
        <taxon>Eukaryota</taxon>
        <taxon>Viridiplantae</taxon>
        <taxon>Streptophyta</taxon>
        <taxon>Embryophyta</taxon>
        <taxon>Tracheophyta</taxon>
        <taxon>Spermatophyta</taxon>
        <taxon>Magnoliopsida</taxon>
        <taxon>eudicotyledons</taxon>
        <taxon>Gunneridae</taxon>
        <taxon>Pentapetalae</taxon>
        <taxon>Caryophyllales</taxon>
        <taxon>Nepenthaceae</taxon>
        <taxon>Nepenthes</taxon>
    </lineage>
</organism>
<evidence type="ECO:0000313" key="2">
    <source>
        <dbReference type="Proteomes" id="UP001279734"/>
    </source>
</evidence>